<dbReference type="STRING" id="341036.SAMN05660649_04592"/>
<sequence length="65" mass="7764">MKKESLNEKLEKEQEILRKLGEEALKNGIPLTQDEAFMTQNRKVDELVVKVIKEEKRNRKKQRAR</sequence>
<gene>
    <name evidence="1" type="ORF">SAMN05660649_04592</name>
</gene>
<reference evidence="2" key="1">
    <citation type="submission" date="2016-10" db="EMBL/GenBank/DDBJ databases">
        <authorList>
            <person name="Varghese N."/>
            <person name="Submissions S."/>
        </authorList>
    </citation>
    <scope>NUCLEOTIDE SEQUENCE [LARGE SCALE GENOMIC DNA]</scope>
    <source>
        <strain evidence="2">DSM 17038</strain>
    </source>
</reference>
<proteinExistence type="predicted"/>
<dbReference type="AlphaFoldDB" id="A0A1I2YV35"/>
<evidence type="ECO:0000313" key="2">
    <source>
        <dbReference type="Proteomes" id="UP000199337"/>
    </source>
</evidence>
<evidence type="ECO:0000313" key="1">
    <source>
        <dbReference type="EMBL" id="SFH28966.1"/>
    </source>
</evidence>
<dbReference type="OrthoDB" id="2086192at2"/>
<dbReference type="RefSeq" id="WP_092474846.1">
    <property type="nucleotide sequence ID" value="NZ_FOOX01000023.1"/>
</dbReference>
<accession>A0A1I2YV35</accession>
<protein>
    <submittedName>
        <fullName evidence="1">Uncharacterized protein</fullName>
    </submittedName>
</protein>
<name>A0A1I2YV35_9FIRM</name>
<dbReference type="Proteomes" id="UP000199337">
    <property type="component" value="Unassembled WGS sequence"/>
</dbReference>
<keyword evidence="2" id="KW-1185">Reference proteome</keyword>
<organism evidence="1 2">
    <name type="scientific">Desulfotruncus arcticus DSM 17038</name>
    <dbReference type="NCBI Taxonomy" id="1121424"/>
    <lineage>
        <taxon>Bacteria</taxon>
        <taxon>Bacillati</taxon>
        <taxon>Bacillota</taxon>
        <taxon>Clostridia</taxon>
        <taxon>Eubacteriales</taxon>
        <taxon>Desulfallaceae</taxon>
        <taxon>Desulfotruncus</taxon>
    </lineage>
</organism>
<dbReference type="EMBL" id="FOOX01000023">
    <property type="protein sequence ID" value="SFH28966.1"/>
    <property type="molecule type" value="Genomic_DNA"/>
</dbReference>